<dbReference type="Gene3D" id="3.40.50.720">
    <property type="entry name" value="NAD(P)-binding Rossmann-like Domain"/>
    <property type="match status" value="1"/>
</dbReference>
<gene>
    <name evidence="6" type="ORF">COO20_14340</name>
</gene>
<sequence>MSTVIGFLGAGRMASAMINCLMDKDFDIRVWNRSPEKLAALVARGATACASPAETVEGCDHVISFMADDTASREVWLGDNGALEAIAPGTIAIECSTLSHGFVRELADIMQAQNIPYIDAPVTAVPEQVARGETVFLIGAEMAVLERARPVLEAVATKIIHFGPAGSGTVYKLMNNLIGAVHIAAVAEMVAVAQKAGLDSEQVARTFVEGALASGPARMTVPGMVSGNHHEGIHFTTGLRAKDAGYAMQLAQDLQQAVPVGSAAYSVFEHATEAGLGDLAQSAIIEILTQAPR</sequence>
<dbReference type="EMBL" id="NWTK01000009">
    <property type="protein sequence ID" value="PKR53279.1"/>
    <property type="molecule type" value="Genomic_DNA"/>
</dbReference>
<evidence type="ECO:0000256" key="2">
    <source>
        <dbReference type="ARBA" id="ARBA00023027"/>
    </source>
</evidence>
<dbReference type="Pfam" id="PF14833">
    <property type="entry name" value="NAD_binding_11"/>
    <property type="match status" value="1"/>
</dbReference>
<dbReference type="GO" id="GO:0051287">
    <property type="term" value="F:NAD binding"/>
    <property type="evidence" value="ECO:0007669"/>
    <property type="project" value="InterPro"/>
</dbReference>
<dbReference type="InterPro" id="IPR036291">
    <property type="entry name" value="NAD(P)-bd_dom_sf"/>
</dbReference>
<dbReference type="OrthoDB" id="7340804at2"/>
<dbReference type="InterPro" id="IPR006115">
    <property type="entry name" value="6PGDH_NADP-bd"/>
</dbReference>
<feature type="domain" description="3-hydroxyisobutyrate dehydrogenase-like NAD-binding" evidence="5">
    <location>
        <begin position="166"/>
        <end position="287"/>
    </location>
</feature>
<comment type="caution">
    <text evidence="6">The sequence shown here is derived from an EMBL/GenBank/DDBJ whole genome shotgun (WGS) entry which is preliminary data.</text>
</comment>
<name>A0A2N3KRS8_9PROT</name>
<dbReference type="InterPro" id="IPR013328">
    <property type="entry name" value="6PGD_dom2"/>
</dbReference>
<evidence type="ECO:0000256" key="3">
    <source>
        <dbReference type="PIRSR" id="PIRSR000103-1"/>
    </source>
</evidence>
<dbReference type="GO" id="GO:0050661">
    <property type="term" value="F:NADP binding"/>
    <property type="evidence" value="ECO:0007669"/>
    <property type="project" value="InterPro"/>
</dbReference>
<dbReference type="Proteomes" id="UP000233597">
    <property type="component" value="Unassembled WGS sequence"/>
</dbReference>
<accession>A0A2N3KRS8</accession>
<dbReference type="PANTHER" id="PTHR43580:SF2">
    <property type="entry name" value="CYTOKINE-LIKE NUCLEAR FACTOR N-PAC"/>
    <property type="match status" value="1"/>
</dbReference>
<dbReference type="AlphaFoldDB" id="A0A2N3KRS8"/>
<dbReference type="PIRSF" id="PIRSF000103">
    <property type="entry name" value="HIBADH"/>
    <property type="match status" value="1"/>
</dbReference>
<feature type="domain" description="6-phosphogluconate dehydrogenase NADP-binding" evidence="4">
    <location>
        <begin position="5"/>
        <end position="163"/>
    </location>
</feature>
<evidence type="ECO:0000313" key="7">
    <source>
        <dbReference type="Proteomes" id="UP000233597"/>
    </source>
</evidence>
<evidence type="ECO:0000259" key="4">
    <source>
        <dbReference type="Pfam" id="PF03446"/>
    </source>
</evidence>
<evidence type="ECO:0000256" key="1">
    <source>
        <dbReference type="ARBA" id="ARBA00023002"/>
    </source>
</evidence>
<dbReference type="SUPFAM" id="SSF48179">
    <property type="entry name" value="6-phosphogluconate dehydrogenase C-terminal domain-like"/>
    <property type="match status" value="1"/>
</dbReference>
<dbReference type="Pfam" id="PF03446">
    <property type="entry name" value="NAD_binding_2"/>
    <property type="match status" value="1"/>
</dbReference>
<reference evidence="6 7" key="1">
    <citation type="submission" date="2017-09" db="EMBL/GenBank/DDBJ databases">
        <title>Biodiversity and function of Thalassospira species in the particle-attached aromatic-hydrocarbon-degrading consortia from the surface seawater of the South China Sea.</title>
        <authorList>
            <person name="Dong C."/>
            <person name="Liu R."/>
            <person name="Shao Z."/>
        </authorList>
    </citation>
    <scope>NUCLEOTIDE SEQUENCE [LARGE SCALE GENOMIC DNA]</scope>
    <source>
        <strain evidence="6 7">CSC1P2</strain>
    </source>
</reference>
<organism evidence="6 7">
    <name type="scientific">Thalassospira marina</name>
    <dbReference type="NCBI Taxonomy" id="2048283"/>
    <lineage>
        <taxon>Bacteria</taxon>
        <taxon>Pseudomonadati</taxon>
        <taxon>Pseudomonadota</taxon>
        <taxon>Alphaproteobacteria</taxon>
        <taxon>Rhodospirillales</taxon>
        <taxon>Thalassospiraceae</taxon>
        <taxon>Thalassospira</taxon>
    </lineage>
</organism>
<protein>
    <submittedName>
        <fullName evidence="6">NADPH oxidoreductase</fullName>
    </submittedName>
</protein>
<dbReference type="Gene3D" id="1.10.1040.10">
    <property type="entry name" value="N-(1-d-carboxylethyl)-l-norvaline Dehydrogenase, domain 2"/>
    <property type="match status" value="1"/>
</dbReference>
<dbReference type="InterPro" id="IPR051265">
    <property type="entry name" value="HIBADH-related_NP60_sf"/>
</dbReference>
<dbReference type="InterPro" id="IPR029154">
    <property type="entry name" value="HIBADH-like_NADP-bd"/>
</dbReference>
<evidence type="ECO:0000259" key="5">
    <source>
        <dbReference type="Pfam" id="PF14833"/>
    </source>
</evidence>
<dbReference type="RefSeq" id="WP_101267727.1">
    <property type="nucleotide sequence ID" value="NZ_NWTK01000009.1"/>
</dbReference>
<dbReference type="GO" id="GO:0016491">
    <property type="term" value="F:oxidoreductase activity"/>
    <property type="evidence" value="ECO:0007669"/>
    <property type="project" value="UniProtKB-KW"/>
</dbReference>
<dbReference type="SUPFAM" id="SSF51735">
    <property type="entry name" value="NAD(P)-binding Rossmann-fold domains"/>
    <property type="match status" value="1"/>
</dbReference>
<proteinExistence type="predicted"/>
<keyword evidence="2" id="KW-0520">NAD</keyword>
<dbReference type="InterPro" id="IPR015815">
    <property type="entry name" value="HIBADH-related"/>
</dbReference>
<feature type="active site" evidence="3">
    <location>
        <position position="172"/>
    </location>
</feature>
<dbReference type="InterPro" id="IPR008927">
    <property type="entry name" value="6-PGluconate_DH-like_C_sf"/>
</dbReference>
<dbReference type="PANTHER" id="PTHR43580">
    <property type="entry name" value="OXIDOREDUCTASE GLYR1-RELATED"/>
    <property type="match status" value="1"/>
</dbReference>
<evidence type="ECO:0000313" key="6">
    <source>
        <dbReference type="EMBL" id="PKR53279.1"/>
    </source>
</evidence>
<keyword evidence="1" id="KW-0560">Oxidoreductase</keyword>